<evidence type="ECO:0000256" key="3">
    <source>
        <dbReference type="ARBA" id="ARBA00023306"/>
    </source>
</evidence>
<evidence type="ECO:0000256" key="2">
    <source>
        <dbReference type="ARBA" id="ARBA00023127"/>
    </source>
</evidence>
<proteinExistence type="inferred from homology"/>
<keyword evidence="2 4" id="KW-0195">Cyclin</keyword>
<evidence type="ECO:0000313" key="7">
    <source>
        <dbReference type="EMBL" id="RVW89172.1"/>
    </source>
</evidence>
<dbReference type="InterPro" id="IPR006671">
    <property type="entry name" value="Cyclin_N"/>
</dbReference>
<evidence type="ECO:0000256" key="4">
    <source>
        <dbReference type="RuleBase" id="RU000383"/>
    </source>
</evidence>
<feature type="compositionally biased region" description="Basic residues" evidence="5">
    <location>
        <begin position="1"/>
        <end position="10"/>
    </location>
</feature>
<feature type="domain" description="Cyclin-like" evidence="6">
    <location>
        <begin position="484"/>
        <end position="602"/>
    </location>
</feature>
<sequence>MRPKRNRKKRNFESLPYNKKLRSKLPRRRRSQISPILYTTSNSNAFRTKSGLHAFPLRSSSSSHNSSRISSFLRKREFEEIGASGAVIRGNEKVRRITRSFYRQKQNERKLEIGDGGVEASESSCVESCSGADVRVSAEASSKFKRKNAENAKIIGGNENPEAVLRSDISSIQQIAGENLKSDARNIKKSSERKDNDVTTSVTSGVELPSEMKFPNASSPLGNRALESEISRSSRNYVDANFTVSNSGSNSEQMPKGLVFDCDLCCSEYLSYDEVSDYSSSHEMLISEMQTDVLPENPELDFSDYTPSLFFESGSEFSERSEGDSTRSPTFSLFVQYNQQFSRLASRLDARVSSSLVQNEYRDEFTLLRFEDEDDEESYQRFRSRERKACLHDYGKEYCSKTEYGGLVAEQRLLMVHWILEVSFLRPSFLLQNRCVSSIGDTASDLFTLLLLVSSLLMYGKVGGKSSPVLDFNFACLVGVKCAVFLSYDHAEAQQSAAKELQKETLFLGVNLLDRFLSKGFFKNKRSLQIVGIACLTLATRIEENQPYNRRKSISSQLAYCHFLPIFSYKHVIFSLRQKTFCIGNNVFNRREVIAMEWLVQEVLNFQCFMPTTYNFLWFYLKAARASAEVERMAKYLAVLALLDHEQLCYWRSTVAAGLVILASLAANQDASCQRVMEVFIEQSIVFLSAV</sequence>
<dbReference type="Pfam" id="PF02984">
    <property type="entry name" value="Cyclin_C"/>
    <property type="match status" value="1"/>
</dbReference>
<feature type="compositionally biased region" description="Basic residues" evidence="5">
    <location>
        <begin position="19"/>
        <end position="31"/>
    </location>
</feature>
<gene>
    <name evidence="7" type="primary">SDS_2</name>
    <name evidence="7" type="ORF">CK203_032633</name>
</gene>
<dbReference type="GO" id="GO:0051301">
    <property type="term" value="P:cell division"/>
    <property type="evidence" value="ECO:0007669"/>
    <property type="project" value="UniProtKB-KW"/>
</dbReference>
<feature type="region of interest" description="Disordered" evidence="5">
    <location>
        <begin position="185"/>
        <end position="204"/>
    </location>
</feature>
<dbReference type="InterPro" id="IPR004367">
    <property type="entry name" value="Cyclin_C-dom"/>
</dbReference>
<comment type="similarity">
    <text evidence="4">Belongs to the cyclin family.</text>
</comment>
<feature type="compositionally biased region" description="Basic and acidic residues" evidence="5">
    <location>
        <begin position="185"/>
        <end position="197"/>
    </location>
</feature>
<dbReference type="SMART" id="SM00385">
    <property type="entry name" value="CYCLIN"/>
    <property type="match status" value="1"/>
</dbReference>
<dbReference type="SUPFAM" id="SSF47954">
    <property type="entry name" value="Cyclin-like"/>
    <property type="match status" value="2"/>
</dbReference>
<feature type="region of interest" description="Disordered" evidence="5">
    <location>
        <begin position="1"/>
        <end position="35"/>
    </location>
</feature>
<dbReference type="Proteomes" id="UP000288805">
    <property type="component" value="Unassembled WGS sequence"/>
</dbReference>
<dbReference type="InterPro" id="IPR039361">
    <property type="entry name" value="Cyclin"/>
</dbReference>
<organism evidence="7 8">
    <name type="scientific">Vitis vinifera</name>
    <name type="common">Grape</name>
    <dbReference type="NCBI Taxonomy" id="29760"/>
    <lineage>
        <taxon>Eukaryota</taxon>
        <taxon>Viridiplantae</taxon>
        <taxon>Streptophyta</taxon>
        <taxon>Embryophyta</taxon>
        <taxon>Tracheophyta</taxon>
        <taxon>Spermatophyta</taxon>
        <taxon>Magnoliopsida</taxon>
        <taxon>eudicotyledons</taxon>
        <taxon>Gunneridae</taxon>
        <taxon>Pentapetalae</taxon>
        <taxon>rosids</taxon>
        <taxon>Vitales</taxon>
        <taxon>Vitaceae</taxon>
        <taxon>Viteae</taxon>
        <taxon>Vitis</taxon>
    </lineage>
</organism>
<evidence type="ECO:0000313" key="8">
    <source>
        <dbReference type="Proteomes" id="UP000288805"/>
    </source>
</evidence>
<dbReference type="PANTHER" id="PTHR10177">
    <property type="entry name" value="CYCLINS"/>
    <property type="match status" value="1"/>
</dbReference>
<dbReference type="EMBL" id="QGNW01000166">
    <property type="protein sequence ID" value="RVW89172.1"/>
    <property type="molecule type" value="Genomic_DNA"/>
</dbReference>
<keyword evidence="3" id="KW-0131">Cell cycle</keyword>
<dbReference type="Gene3D" id="1.10.472.10">
    <property type="entry name" value="Cyclin-like"/>
    <property type="match status" value="2"/>
</dbReference>
<evidence type="ECO:0000259" key="6">
    <source>
        <dbReference type="SMART" id="SM00385"/>
    </source>
</evidence>
<comment type="caution">
    <text evidence="7">The sequence shown here is derived from an EMBL/GenBank/DDBJ whole genome shotgun (WGS) entry which is preliminary data.</text>
</comment>
<dbReference type="AlphaFoldDB" id="A0A438HXI7"/>
<dbReference type="InterPro" id="IPR036915">
    <property type="entry name" value="Cyclin-like_sf"/>
</dbReference>
<evidence type="ECO:0000256" key="5">
    <source>
        <dbReference type="SAM" id="MobiDB-lite"/>
    </source>
</evidence>
<accession>A0A438HXI7</accession>
<reference evidence="7 8" key="1">
    <citation type="journal article" date="2018" name="PLoS Genet.">
        <title>Population sequencing reveals clonal diversity and ancestral inbreeding in the grapevine cultivar Chardonnay.</title>
        <authorList>
            <person name="Roach M.J."/>
            <person name="Johnson D.L."/>
            <person name="Bohlmann J."/>
            <person name="van Vuuren H.J."/>
            <person name="Jones S.J."/>
            <person name="Pretorius I.S."/>
            <person name="Schmidt S.A."/>
            <person name="Borneman A.R."/>
        </authorList>
    </citation>
    <scope>NUCLEOTIDE SEQUENCE [LARGE SCALE GENOMIC DNA]</scope>
    <source>
        <strain evidence="8">cv. Chardonnay</strain>
        <tissue evidence="7">Leaf</tissue>
    </source>
</reference>
<evidence type="ECO:0000256" key="1">
    <source>
        <dbReference type="ARBA" id="ARBA00022618"/>
    </source>
</evidence>
<keyword evidence="1" id="KW-0132">Cell division</keyword>
<dbReference type="Pfam" id="PF00134">
    <property type="entry name" value="Cyclin_N"/>
    <property type="match status" value="1"/>
</dbReference>
<name>A0A438HXI7_VITVI</name>
<dbReference type="InterPro" id="IPR013763">
    <property type="entry name" value="Cyclin-like_dom"/>
</dbReference>
<protein>
    <submittedName>
        <fullName evidence="7">Cyclin-SDS</fullName>
    </submittedName>
</protein>